<keyword evidence="2" id="KW-1185">Reference proteome</keyword>
<proteinExistence type="predicted"/>
<evidence type="ECO:0000313" key="1">
    <source>
        <dbReference type="EMBL" id="TIH32268.1"/>
    </source>
</evidence>
<evidence type="ECO:0008006" key="3">
    <source>
        <dbReference type="Google" id="ProtNLM"/>
    </source>
</evidence>
<protein>
    <recommendedName>
        <fullName evidence="3">Type II toxin-antitoxin system HicB family antitoxin</fullName>
    </recommendedName>
</protein>
<gene>
    <name evidence="1" type="ORF">D4765_15940</name>
</gene>
<dbReference type="OrthoDB" id="5772641at2"/>
<accession>A0A4T2BSD5</accession>
<organism evidence="1 2">
    <name type="scientific">Subtercola vilae</name>
    <dbReference type="NCBI Taxonomy" id="2056433"/>
    <lineage>
        <taxon>Bacteria</taxon>
        <taxon>Bacillati</taxon>
        <taxon>Actinomycetota</taxon>
        <taxon>Actinomycetes</taxon>
        <taxon>Micrococcales</taxon>
        <taxon>Microbacteriaceae</taxon>
        <taxon>Subtercola</taxon>
    </lineage>
</organism>
<sequence>MRRFDVFVFRDQRWWILEIPALGTISQAERYSDVPSTARDLIAIWLDAPAGTVPTPRIIRRTGPSM</sequence>
<reference evidence="1 2" key="1">
    <citation type="journal article" date="2019" name="Microorganisms">
        <title>Systematic Affiliation and Genome Analysis of Subtercola vilae DB165(T) with Particular Emphasis on Cold Adaptation of an Isolate from a High-Altitude Cold Volcano Lake.</title>
        <authorList>
            <person name="Villalobos A.S."/>
            <person name="Wiese J."/>
            <person name="Imhoff J.F."/>
            <person name="Dorador C."/>
            <person name="Keller A."/>
            <person name="Hentschel U."/>
        </authorList>
    </citation>
    <scope>NUCLEOTIDE SEQUENCE [LARGE SCALE GENOMIC DNA]</scope>
    <source>
        <strain evidence="1 2">DB165</strain>
    </source>
</reference>
<dbReference type="Proteomes" id="UP000306192">
    <property type="component" value="Unassembled WGS sequence"/>
</dbReference>
<comment type="caution">
    <text evidence="1">The sequence shown here is derived from an EMBL/GenBank/DDBJ whole genome shotgun (WGS) entry which is preliminary data.</text>
</comment>
<dbReference type="EMBL" id="QYRT01000041">
    <property type="protein sequence ID" value="TIH32268.1"/>
    <property type="molecule type" value="Genomic_DNA"/>
</dbReference>
<evidence type="ECO:0000313" key="2">
    <source>
        <dbReference type="Proteomes" id="UP000306192"/>
    </source>
</evidence>
<dbReference type="AlphaFoldDB" id="A0A4T2BSD5"/>
<name>A0A4T2BSD5_9MICO</name>
<dbReference type="RefSeq" id="WP_136643307.1">
    <property type="nucleotide sequence ID" value="NZ_QYRT01000041.1"/>
</dbReference>